<dbReference type="SUPFAM" id="SSF48208">
    <property type="entry name" value="Six-hairpin glycosidases"/>
    <property type="match status" value="1"/>
</dbReference>
<keyword evidence="2" id="KW-0326">Glycosidase</keyword>
<dbReference type="GO" id="GO:0030246">
    <property type="term" value="F:carbohydrate binding"/>
    <property type="evidence" value="ECO:0007669"/>
    <property type="project" value="InterPro"/>
</dbReference>
<feature type="binding site" evidence="4">
    <location>
        <begin position="592"/>
        <end position="593"/>
    </location>
    <ligand>
        <name>substrate</name>
    </ligand>
</feature>
<organism evidence="9 10">
    <name type="scientific">Arthrobacter psychrochitiniphilus</name>
    <dbReference type="NCBI Taxonomy" id="291045"/>
    <lineage>
        <taxon>Bacteria</taxon>
        <taxon>Bacillati</taxon>
        <taxon>Actinomycetota</taxon>
        <taxon>Actinomycetes</taxon>
        <taxon>Micrococcales</taxon>
        <taxon>Micrococcaceae</taxon>
        <taxon>Arthrobacter</taxon>
    </lineage>
</organism>
<feature type="domain" description="Glycoside hydrolase family 65 N-terminal" evidence="8">
    <location>
        <begin position="16"/>
        <end position="270"/>
    </location>
</feature>
<dbReference type="RefSeq" id="WP_110106131.1">
    <property type="nucleotide sequence ID" value="NZ_JACBZZ010000001.1"/>
</dbReference>
<dbReference type="Gene3D" id="2.70.98.40">
    <property type="entry name" value="Glycoside hydrolase, family 65, N-terminal domain"/>
    <property type="match status" value="1"/>
</dbReference>
<keyword evidence="10" id="KW-1185">Reference proteome</keyword>
<dbReference type="InterPro" id="IPR012341">
    <property type="entry name" value="6hp_glycosidase-like_sf"/>
</dbReference>
<evidence type="ECO:0000256" key="3">
    <source>
        <dbReference type="PIRSR" id="PIRSR036289-50"/>
    </source>
</evidence>
<dbReference type="InterPro" id="IPR005195">
    <property type="entry name" value="Glyco_hydro_65_M"/>
</dbReference>
<comment type="similarity">
    <text evidence="1">Belongs to the glycosyl hydrolase 65 family.</text>
</comment>
<dbReference type="AlphaFoldDB" id="A0A2V3DS13"/>
<dbReference type="PANTHER" id="PTHR11051:SF13">
    <property type="entry name" value="GLYCOSYL TRANSFERASE"/>
    <property type="match status" value="1"/>
</dbReference>
<dbReference type="FunFam" id="1.50.10.10:FF:000029">
    <property type="entry name" value="Family 65 glycosyl hydrolase"/>
    <property type="match status" value="1"/>
</dbReference>
<dbReference type="OrthoDB" id="9816160at2"/>
<proteinExistence type="inferred from homology"/>
<evidence type="ECO:0000256" key="2">
    <source>
        <dbReference type="ARBA" id="ARBA00023295"/>
    </source>
</evidence>
<keyword evidence="9" id="KW-0378">Hydrolase</keyword>
<dbReference type="InterPro" id="IPR008928">
    <property type="entry name" value="6-hairpin_glycosidase_sf"/>
</dbReference>
<dbReference type="PIRSF" id="PIRSF036289">
    <property type="entry name" value="Glycosyl_hydrolase_malt_phosph"/>
    <property type="match status" value="1"/>
</dbReference>
<gene>
    <name evidence="9" type="ORF">CVS29_09760</name>
</gene>
<accession>A0A2V3DS13</accession>
<dbReference type="SUPFAM" id="SSF74650">
    <property type="entry name" value="Galactose mutarotase-like"/>
    <property type="match status" value="1"/>
</dbReference>
<dbReference type="GO" id="GO:0016757">
    <property type="term" value="F:glycosyltransferase activity"/>
    <property type="evidence" value="ECO:0007669"/>
    <property type="project" value="UniProtKB-ARBA"/>
</dbReference>
<evidence type="ECO:0000256" key="1">
    <source>
        <dbReference type="ARBA" id="ARBA00006768"/>
    </source>
</evidence>
<dbReference type="Proteomes" id="UP000246303">
    <property type="component" value="Unassembled WGS sequence"/>
</dbReference>
<feature type="binding site" evidence="4">
    <location>
        <begin position="361"/>
        <end position="362"/>
    </location>
    <ligand>
        <name>substrate</name>
    </ligand>
</feature>
<dbReference type="GO" id="GO:0005975">
    <property type="term" value="P:carbohydrate metabolic process"/>
    <property type="evidence" value="ECO:0007669"/>
    <property type="project" value="InterPro"/>
</dbReference>
<dbReference type="EMBL" id="QHLZ01000005">
    <property type="protein sequence ID" value="PXA65520.1"/>
    <property type="molecule type" value="Genomic_DNA"/>
</dbReference>
<name>A0A2V3DS13_9MICC</name>
<evidence type="ECO:0000313" key="9">
    <source>
        <dbReference type="EMBL" id="PXA65520.1"/>
    </source>
</evidence>
<evidence type="ECO:0000259" key="6">
    <source>
        <dbReference type="Pfam" id="PF03632"/>
    </source>
</evidence>
<evidence type="ECO:0000313" key="10">
    <source>
        <dbReference type="Proteomes" id="UP000246303"/>
    </source>
</evidence>
<evidence type="ECO:0000256" key="4">
    <source>
        <dbReference type="PIRSR" id="PIRSR036289-51"/>
    </source>
</evidence>
<dbReference type="InterPro" id="IPR005194">
    <property type="entry name" value="Glyco_hydro_65_C"/>
</dbReference>
<evidence type="ECO:0000256" key="5">
    <source>
        <dbReference type="SAM" id="MobiDB-lite"/>
    </source>
</evidence>
<evidence type="ECO:0000259" key="7">
    <source>
        <dbReference type="Pfam" id="PF03633"/>
    </source>
</evidence>
<feature type="domain" description="Glycoside hydrolase family 65 central catalytic" evidence="6">
    <location>
        <begin position="327"/>
        <end position="679"/>
    </location>
</feature>
<sequence length="796" mass="87591">MISHPAFSCEAWCLRETDLDLDVLAQSESLFALSNGHIGWRGNLDEGAPYELPGSYLNGVHELRPLPYAEAGYGYPESGQTMINVANGKLIRLLVDDEPFDVRYGTLHSHERVLDFAAGVLRRNALWTSPAGRTVHVSSTRLVSLVQRSVAAIEYQIEAVDGPVRLVIQSELVVNEPLPPGSEDPRAAAVLESPLRSQMHASDGMRVELVHRTELSNLLVAAAMDHLVDGPDSMQVLSESFTDMGRVSMTVILEPGQRLRFVKFVTYGWSAERTRQELGDQVDAALTGAHQSGWEGLLAEQRTYLDDFWARADVEVDGDAEIQQAVRFALFHVLQAGARAERRAIPAKGLTGTGYGGHAFWDTETFVLPVLTYTVPTAAAYALAWRHSTLQPALDRAAQLGMKGAAFPWRTITGAECSSYWPAGTAAFHVGADIADALVRYMNATGDTDFEAKIGLELLMQTARFWQSLGHHDVQGRFCIDGVTGPDEYSAVADNNIYTNLMAQHNLVSAVEVAKRNPDRARELGIDEEEMAAWGDAARDMMVPYDDILAVHPQADGFTAHQEWDFAGTSAEEYPLLLNFPYFDLYRKQVVKQADLVLAMHLRGDAFSAEQKAANFRYYERLTVRDSSLSACTQSVMAAEVGHLSLAYDYLAEAALMDLENLEHNTRDGVHIASLAGTWIALVAGLGGMRERGGTLRFAPRLPEGLTRVCFRVLFQGRCLQVETIPGLTIYQLLEGTALEIFHFGEPVIVTKESTSCPTPALVLAPEEANRPTQPAGREPLLRSGRRRIRTAKDLP</sequence>
<dbReference type="InterPro" id="IPR011013">
    <property type="entry name" value="Gal_mutarotase_sf_dom"/>
</dbReference>
<feature type="active site" description="Proton donor" evidence="3">
    <location>
        <position position="488"/>
    </location>
</feature>
<dbReference type="GO" id="GO:0004553">
    <property type="term" value="F:hydrolase activity, hydrolyzing O-glycosyl compounds"/>
    <property type="evidence" value="ECO:0007669"/>
    <property type="project" value="TreeGrafter"/>
</dbReference>
<dbReference type="PANTHER" id="PTHR11051">
    <property type="entry name" value="GLYCOSYL HYDROLASE-RELATED"/>
    <property type="match status" value="1"/>
</dbReference>
<evidence type="ECO:0000259" key="8">
    <source>
        <dbReference type="Pfam" id="PF03636"/>
    </source>
</evidence>
<dbReference type="Pfam" id="PF03636">
    <property type="entry name" value="Glyco_hydro_65N"/>
    <property type="match status" value="1"/>
</dbReference>
<feature type="domain" description="Glycoside hydrolase family 65 C-terminal" evidence="7">
    <location>
        <begin position="689"/>
        <end position="750"/>
    </location>
</feature>
<reference evidence="9 10" key="1">
    <citation type="submission" date="2018-05" db="EMBL/GenBank/DDBJ databases">
        <title>Genetic diversity of glacier-inhabiting Cryobacterium bacteria in China and description of Cryobacterium mengkeensis sp. nov. and Arthrobacter glacialis sp. nov.</title>
        <authorList>
            <person name="Liu Q."/>
            <person name="Xin Y.-H."/>
        </authorList>
    </citation>
    <scope>NUCLEOTIDE SEQUENCE [LARGE SCALE GENOMIC DNA]</scope>
    <source>
        <strain evidence="9 10">GP3</strain>
    </source>
</reference>
<dbReference type="Pfam" id="PF03632">
    <property type="entry name" value="Glyco_hydro_65m"/>
    <property type="match status" value="1"/>
</dbReference>
<dbReference type="Gene3D" id="2.60.420.10">
    <property type="entry name" value="Maltose phosphorylase, domain 3"/>
    <property type="match status" value="1"/>
</dbReference>
<feature type="region of interest" description="Disordered" evidence="5">
    <location>
        <begin position="766"/>
        <end position="796"/>
    </location>
</feature>
<dbReference type="Gene3D" id="1.50.10.10">
    <property type="match status" value="1"/>
</dbReference>
<dbReference type="InterPro" id="IPR017045">
    <property type="entry name" value="Malt_Pase/Glycosyl_Hdrlase"/>
</dbReference>
<comment type="caution">
    <text evidence="9">The sequence shown here is derived from an EMBL/GenBank/DDBJ whole genome shotgun (WGS) entry which is preliminary data.</text>
</comment>
<dbReference type="InterPro" id="IPR005196">
    <property type="entry name" value="Glyco_hydro_65_N"/>
</dbReference>
<protein>
    <submittedName>
        <fullName evidence="9">Family 65 glycosyl hydrolase</fullName>
    </submittedName>
</protein>
<dbReference type="Pfam" id="PF03633">
    <property type="entry name" value="Glyco_hydro_65C"/>
    <property type="match status" value="1"/>
</dbReference>
<dbReference type="InterPro" id="IPR037018">
    <property type="entry name" value="GH65_N"/>
</dbReference>